<sequence length="48" mass="5802">MVSILLAYWLIGLLAYWLIGLLAYWLESFRYEIVVRVRYRLNKSPNPQ</sequence>
<keyword evidence="1" id="KW-0812">Transmembrane</keyword>
<accession>A0A822N6K2</accession>
<organism evidence="2 3">
    <name type="scientific">Vibrio crassostreae</name>
    <dbReference type="NCBI Taxonomy" id="246167"/>
    <lineage>
        <taxon>Bacteria</taxon>
        <taxon>Pseudomonadati</taxon>
        <taxon>Pseudomonadota</taxon>
        <taxon>Gammaproteobacteria</taxon>
        <taxon>Vibrionales</taxon>
        <taxon>Vibrionaceae</taxon>
        <taxon>Vibrio</taxon>
    </lineage>
</organism>
<evidence type="ECO:0000313" key="2">
    <source>
        <dbReference type="EMBL" id="CDT62570.1"/>
    </source>
</evidence>
<evidence type="ECO:0000313" key="3">
    <source>
        <dbReference type="Proteomes" id="UP000049495"/>
    </source>
</evidence>
<comment type="caution">
    <text evidence="2">The sequence shown here is derived from an EMBL/GenBank/DDBJ whole genome shotgun (WGS) entry which is preliminary data.</text>
</comment>
<feature type="transmembrane region" description="Helical" evidence="1">
    <location>
        <begin position="6"/>
        <end position="26"/>
    </location>
</feature>
<keyword evidence="1" id="KW-1133">Transmembrane helix</keyword>
<gene>
    <name evidence="2" type="ORF">VCR5J5_740018</name>
</gene>
<proteinExistence type="predicted"/>
<protein>
    <submittedName>
        <fullName evidence="2">Uncharacterized protein</fullName>
    </submittedName>
</protein>
<evidence type="ECO:0000256" key="1">
    <source>
        <dbReference type="SAM" id="Phobius"/>
    </source>
</evidence>
<keyword evidence="1" id="KW-0472">Membrane</keyword>
<reference evidence="3" key="1">
    <citation type="submission" date="2014-06" db="EMBL/GenBank/DDBJ databases">
        <authorList>
            <person name="Le Roux Frederique"/>
        </authorList>
    </citation>
    <scope>NUCLEOTIDE SEQUENCE [LARGE SCALE GENOMIC DNA]</scope>
    <source>
        <strain evidence="3">J5-5</strain>
    </source>
</reference>
<name>A0A822N6K2_9VIBR</name>
<dbReference type="AlphaFoldDB" id="A0A822N6K2"/>
<dbReference type="EMBL" id="CCJV01000138">
    <property type="protein sequence ID" value="CDT62570.1"/>
    <property type="molecule type" value="Genomic_DNA"/>
</dbReference>
<dbReference type="Proteomes" id="UP000049495">
    <property type="component" value="Unassembled WGS sequence"/>
</dbReference>